<dbReference type="AlphaFoldDB" id="A0AAD7FFT4"/>
<gene>
    <name evidence="2" type="ORF">FB45DRAFT_1034692</name>
</gene>
<feature type="region of interest" description="Disordered" evidence="1">
    <location>
        <begin position="97"/>
        <end position="122"/>
    </location>
</feature>
<organism evidence="2 3">
    <name type="scientific">Roridomyces roridus</name>
    <dbReference type="NCBI Taxonomy" id="1738132"/>
    <lineage>
        <taxon>Eukaryota</taxon>
        <taxon>Fungi</taxon>
        <taxon>Dikarya</taxon>
        <taxon>Basidiomycota</taxon>
        <taxon>Agaricomycotina</taxon>
        <taxon>Agaricomycetes</taxon>
        <taxon>Agaricomycetidae</taxon>
        <taxon>Agaricales</taxon>
        <taxon>Marasmiineae</taxon>
        <taxon>Mycenaceae</taxon>
        <taxon>Roridomyces</taxon>
    </lineage>
</organism>
<evidence type="ECO:0000313" key="2">
    <source>
        <dbReference type="EMBL" id="KAJ7617411.1"/>
    </source>
</evidence>
<dbReference type="EMBL" id="JARKIF010000021">
    <property type="protein sequence ID" value="KAJ7617411.1"/>
    <property type="molecule type" value="Genomic_DNA"/>
</dbReference>
<dbReference type="Proteomes" id="UP001221142">
    <property type="component" value="Unassembled WGS sequence"/>
</dbReference>
<evidence type="ECO:0000256" key="1">
    <source>
        <dbReference type="SAM" id="MobiDB-lite"/>
    </source>
</evidence>
<name>A0AAD7FFT4_9AGAR</name>
<accession>A0AAD7FFT4</accession>
<sequence length="194" mass="21043">MHDGCTTFRPKGSSAGVSAIRLCSSPPPMPRVSHDESSPKNRIRYSKGYWKDYHAAKAARAPGKLVAPPNWDASIYNPLSDLERIYTFVPGQREPLVRAAGTPLPRPSKPMTSVARKPTSTCVPGTNSLAACRARQERQDQQLLEALERRLAHAALDAPMTPGPSSREEGKGEHPLSVALARARAAAVFDPRQA</sequence>
<keyword evidence="3" id="KW-1185">Reference proteome</keyword>
<feature type="region of interest" description="Disordered" evidence="1">
    <location>
        <begin position="154"/>
        <end position="179"/>
    </location>
</feature>
<feature type="region of interest" description="Disordered" evidence="1">
    <location>
        <begin position="1"/>
        <end position="41"/>
    </location>
</feature>
<protein>
    <submittedName>
        <fullName evidence="2">Uncharacterized protein</fullName>
    </submittedName>
</protein>
<comment type="caution">
    <text evidence="2">The sequence shown here is derived from an EMBL/GenBank/DDBJ whole genome shotgun (WGS) entry which is preliminary data.</text>
</comment>
<reference evidence="2" key="1">
    <citation type="submission" date="2023-03" db="EMBL/GenBank/DDBJ databases">
        <title>Massive genome expansion in bonnet fungi (Mycena s.s.) driven by repeated elements and novel gene families across ecological guilds.</title>
        <authorList>
            <consortium name="Lawrence Berkeley National Laboratory"/>
            <person name="Harder C.B."/>
            <person name="Miyauchi S."/>
            <person name="Viragh M."/>
            <person name="Kuo A."/>
            <person name="Thoen E."/>
            <person name="Andreopoulos B."/>
            <person name="Lu D."/>
            <person name="Skrede I."/>
            <person name="Drula E."/>
            <person name="Henrissat B."/>
            <person name="Morin E."/>
            <person name="Kohler A."/>
            <person name="Barry K."/>
            <person name="LaButti K."/>
            <person name="Morin E."/>
            <person name="Salamov A."/>
            <person name="Lipzen A."/>
            <person name="Mereny Z."/>
            <person name="Hegedus B."/>
            <person name="Baldrian P."/>
            <person name="Stursova M."/>
            <person name="Weitz H."/>
            <person name="Taylor A."/>
            <person name="Grigoriev I.V."/>
            <person name="Nagy L.G."/>
            <person name="Martin F."/>
            <person name="Kauserud H."/>
        </authorList>
    </citation>
    <scope>NUCLEOTIDE SEQUENCE</scope>
    <source>
        <strain evidence="2">9284</strain>
    </source>
</reference>
<proteinExistence type="predicted"/>
<evidence type="ECO:0000313" key="3">
    <source>
        <dbReference type="Proteomes" id="UP001221142"/>
    </source>
</evidence>